<proteinExistence type="predicted"/>
<sequence>MPKRLEGIVFENSRGQELVGVMHHGQGEGPHPCLIVCHGFAGTKVGGSRRFVEFGRYAAERNVSIFRFDFAGSGDSEGDLIDLTLDRELDDLEAAVRAISALPSVDSSRVGVVGHCMGAVTALRAASRNPEIWRTIAWAPFTDLSDTMRRLIGEDAMSVLEEGDEADFLYQDQLFTAGPKILDYATDLDMVQEVSRITHPLLIIHGTEDATVPLSAVEELMTKIADTPGLKRLDVIEGGHHSFPYHQQELFELTLNFVQEKIAAGMER</sequence>
<dbReference type="EMBL" id="JAEQNB010000004">
    <property type="protein sequence ID" value="MBL0387615.1"/>
    <property type="molecule type" value="Genomic_DNA"/>
</dbReference>
<dbReference type="Pfam" id="PF00326">
    <property type="entry name" value="Peptidase_S9"/>
    <property type="match status" value="1"/>
</dbReference>
<feature type="domain" description="Peptidase S9 prolyl oligopeptidase catalytic" evidence="2">
    <location>
        <begin position="83"/>
        <end position="262"/>
    </location>
</feature>
<organism evidence="3 4">
    <name type="scientific">Tumebacillus amylolyticus</name>
    <dbReference type="NCBI Taxonomy" id="2801339"/>
    <lineage>
        <taxon>Bacteria</taxon>
        <taxon>Bacillati</taxon>
        <taxon>Bacillota</taxon>
        <taxon>Bacilli</taxon>
        <taxon>Bacillales</taxon>
        <taxon>Alicyclobacillaceae</taxon>
        <taxon>Tumebacillus</taxon>
    </lineage>
</organism>
<dbReference type="GO" id="GO:0016787">
    <property type="term" value="F:hydrolase activity"/>
    <property type="evidence" value="ECO:0007669"/>
    <property type="project" value="UniProtKB-KW"/>
</dbReference>
<dbReference type="Proteomes" id="UP000602284">
    <property type="component" value="Unassembled WGS sequence"/>
</dbReference>
<evidence type="ECO:0000313" key="4">
    <source>
        <dbReference type="Proteomes" id="UP000602284"/>
    </source>
</evidence>
<gene>
    <name evidence="3" type="ORF">JJB07_13325</name>
</gene>
<name>A0ABS1JBK3_9BACL</name>
<dbReference type="PANTHER" id="PTHR22946:SF9">
    <property type="entry name" value="POLYKETIDE TRANSFERASE AF380"/>
    <property type="match status" value="1"/>
</dbReference>
<comment type="caution">
    <text evidence="3">The sequence shown here is derived from an EMBL/GenBank/DDBJ whole genome shotgun (WGS) entry which is preliminary data.</text>
</comment>
<dbReference type="InterPro" id="IPR001375">
    <property type="entry name" value="Peptidase_S9_cat"/>
</dbReference>
<keyword evidence="4" id="KW-1185">Reference proteome</keyword>
<evidence type="ECO:0000259" key="2">
    <source>
        <dbReference type="Pfam" id="PF00326"/>
    </source>
</evidence>
<dbReference type="InterPro" id="IPR029058">
    <property type="entry name" value="AB_hydrolase_fold"/>
</dbReference>
<evidence type="ECO:0000256" key="1">
    <source>
        <dbReference type="ARBA" id="ARBA00022801"/>
    </source>
</evidence>
<dbReference type="RefSeq" id="WP_201635794.1">
    <property type="nucleotide sequence ID" value="NZ_JAEQNB010000004.1"/>
</dbReference>
<protein>
    <submittedName>
        <fullName evidence="3">Alpha/beta fold hydrolase</fullName>
    </submittedName>
</protein>
<dbReference type="PANTHER" id="PTHR22946">
    <property type="entry name" value="DIENELACTONE HYDROLASE DOMAIN-CONTAINING PROTEIN-RELATED"/>
    <property type="match status" value="1"/>
</dbReference>
<dbReference type="InterPro" id="IPR050261">
    <property type="entry name" value="FrsA_esterase"/>
</dbReference>
<dbReference type="SUPFAM" id="SSF53474">
    <property type="entry name" value="alpha/beta-Hydrolases"/>
    <property type="match status" value="1"/>
</dbReference>
<reference evidence="3 4" key="1">
    <citation type="submission" date="2021-01" db="EMBL/GenBank/DDBJ databases">
        <title>Tumebacillus sp. strain ITR2 16S ribosomal RNA gene Genome sequencing and assembly.</title>
        <authorList>
            <person name="Kang M."/>
        </authorList>
    </citation>
    <scope>NUCLEOTIDE SEQUENCE [LARGE SCALE GENOMIC DNA]</scope>
    <source>
        <strain evidence="3 4">ITR2</strain>
    </source>
</reference>
<accession>A0ABS1JBK3</accession>
<keyword evidence="1 3" id="KW-0378">Hydrolase</keyword>
<dbReference type="Gene3D" id="3.40.50.1820">
    <property type="entry name" value="alpha/beta hydrolase"/>
    <property type="match status" value="1"/>
</dbReference>
<evidence type="ECO:0000313" key="3">
    <source>
        <dbReference type="EMBL" id="MBL0387615.1"/>
    </source>
</evidence>